<dbReference type="EMBL" id="AF309689">
    <property type="protein sequence ID" value="AAK07845.1"/>
    <property type="molecule type" value="Genomic_DNA"/>
</dbReference>
<dbReference type="Pfam" id="PF00085">
    <property type="entry name" value="Thioredoxin"/>
    <property type="match status" value="1"/>
</dbReference>
<dbReference type="PANTHER" id="PTHR46115">
    <property type="entry name" value="THIOREDOXIN-LIKE PROTEIN 1"/>
    <property type="match status" value="1"/>
</dbReference>
<evidence type="ECO:0000256" key="5">
    <source>
        <dbReference type="PIRSR" id="PIRSR000077-4"/>
    </source>
</evidence>
<dbReference type="PIRSF" id="PIRSF000077">
    <property type="entry name" value="Thioredoxin"/>
    <property type="match status" value="1"/>
</dbReference>
<dbReference type="AlphaFoldDB" id="Q9C1L1"/>
<evidence type="ECO:0000313" key="7">
    <source>
        <dbReference type="EMBL" id="AAK07845.1"/>
    </source>
</evidence>
<dbReference type="HOGENOM" id="CLU_090389_14_5_1"/>
<dbReference type="PRINTS" id="PR00421">
    <property type="entry name" value="THIOREDOXIN"/>
</dbReference>
<sequence>MTVHNIATVAEFKEAIAKHPIVVLDAFATWCGPCKAIAPTVAKWSEEPQFKDTVYFAKFDVDALPDLAQELGIRAMPTFVIFKNGDKADEFVGANPPALLATITKQL</sequence>
<proteinExistence type="inferred from homology"/>
<protein>
    <recommendedName>
        <fullName evidence="3">Thioredoxin</fullName>
    </recommendedName>
</protein>
<evidence type="ECO:0000256" key="4">
    <source>
        <dbReference type="PIRSR" id="PIRSR000077-1"/>
    </source>
</evidence>
<feature type="site" description="Deprotonates C-terminal active site Cys" evidence="4">
    <location>
        <position position="25"/>
    </location>
</feature>
<feature type="site" description="Contributes to redox potential value" evidence="4">
    <location>
        <position position="32"/>
    </location>
</feature>
<keyword evidence="2 5" id="KW-1015">Disulfide bond</keyword>
<feature type="domain" description="Thioredoxin" evidence="6">
    <location>
        <begin position="1"/>
        <end position="107"/>
    </location>
</feature>
<comment type="similarity">
    <text evidence="1 3">Belongs to the thioredoxin family.</text>
</comment>
<feature type="disulfide bond" description="Redox-active" evidence="5">
    <location>
        <begin position="31"/>
        <end position="34"/>
    </location>
</feature>
<dbReference type="GO" id="GO:0015035">
    <property type="term" value="F:protein-disulfide reductase activity"/>
    <property type="evidence" value="ECO:0007669"/>
    <property type="project" value="InterPro"/>
</dbReference>
<feature type="site" description="Contributes to redox potential value" evidence="4">
    <location>
        <position position="33"/>
    </location>
</feature>
<dbReference type="InterPro" id="IPR013766">
    <property type="entry name" value="Thioredoxin_domain"/>
</dbReference>
<reference evidence="7" key="1">
    <citation type="journal article" date="2001" name="Genetics">
        <title>Analysis of the pdx-1 (snz-1/sno-1) region of the Neurospora crassa genome. Correlation of pyridoxine-requiring phenotypes with mutations in two structural genes.</title>
        <authorList>
            <person name="Bean L.E."/>
            <person name="Dvorachek W.H.Jr."/>
            <person name="Braun E.L."/>
            <person name="Errett A."/>
            <person name="Saenz G.S."/>
            <person name="Giles M.D."/>
            <person name="Werner-Washburne M."/>
            <person name="Nelson M.A."/>
            <person name="Natvig D.O."/>
        </authorList>
    </citation>
    <scope>NUCLEOTIDE SEQUENCE</scope>
    <source>
        <strain evidence="7">74-OR23-1A</strain>
    </source>
</reference>
<dbReference type="InterPro" id="IPR036249">
    <property type="entry name" value="Thioredoxin-like_sf"/>
</dbReference>
<evidence type="ECO:0000256" key="1">
    <source>
        <dbReference type="ARBA" id="ARBA00008987"/>
    </source>
</evidence>
<keyword evidence="5" id="KW-0676">Redox-active center</keyword>
<dbReference type="PhylomeDB" id="Q9C1L1"/>
<evidence type="ECO:0000259" key="6">
    <source>
        <dbReference type="PROSITE" id="PS51352"/>
    </source>
</evidence>
<dbReference type="VEuPathDB" id="FungiDB:NCU06556"/>
<dbReference type="Gene3D" id="3.40.30.10">
    <property type="entry name" value="Glutaredoxin"/>
    <property type="match status" value="1"/>
</dbReference>
<dbReference type="SUPFAM" id="SSF52833">
    <property type="entry name" value="Thioredoxin-like"/>
    <property type="match status" value="1"/>
</dbReference>
<evidence type="ECO:0000256" key="3">
    <source>
        <dbReference type="PIRNR" id="PIRNR000077"/>
    </source>
</evidence>
<accession>Q9C1L1</accession>
<organism evidence="7">
    <name type="scientific">Neurospora crassa</name>
    <dbReference type="NCBI Taxonomy" id="5141"/>
    <lineage>
        <taxon>Eukaryota</taxon>
        <taxon>Fungi</taxon>
        <taxon>Dikarya</taxon>
        <taxon>Ascomycota</taxon>
        <taxon>Pezizomycotina</taxon>
        <taxon>Sordariomycetes</taxon>
        <taxon>Sordariomycetidae</taxon>
        <taxon>Sordariales</taxon>
        <taxon>Sordariaceae</taxon>
        <taxon>Neurospora</taxon>
    </lineage>
</organism>
<feature type="active site" description="Nucleophile" evidence="4">
    <location>
        <position position="31"/>
    </location>
</feature>
<dbReference type="OMA" id="HIHYVTD"/>
<dbReference type="InterPro" id="IPR005746">
    <property type="entry name" value="Thioredoxin"/>
</dbReference>
<dbReference type="PROSITE" id="PS51352">
    <property type="entry name" value="THIOREDOXIN_2"/>
    <property type="match status" value="1"/>
</dbReference>
<name>Q9C1L1_NEUCS</name>
<dbReference type="CDD" id="cd02947">
    <property type="entry name" value="TRX_family"/>
    <property type="match status" value="1"/>
</dbReference>
<evidence type="ECO:0000256" key="2">
    <source>
        <dbReference type="ARBA" id="ARBA00023157"/>
    </source>
</evidence>
<feature type="active site" description="Nucleophile" evidence="4">
    <location>
        <position position="34"/>
    </location>
</feature>
<accession>Q7RVX8</accession>